<dbReference type="AlphaFoldDB" id="K0IFT3"/>
<proteinExistence type="predicted"/>
<reference evidence="2 3" key="1">
    <citation type="journal article" date="2012" name="Environ. Microbiol.">
        <title>The genome of the ammonia-oxidizing Candidatus Nitrososphaera gargensis: insights into metabolic versatility and environmental adaptations.</title>
        <authorList>
            <person name="Spang A."/>
            <person name="Poehlein A."/>
            <person name="Offre P."/>
            <person name="Zumbragel S."/>
            <person name="Haider S."/>
            <person name="Rychlik N."/>
            <person name="Nowka B."/>
            <person name="Schmeisser C."/>
            <person name="Lebedeva E.V."/>
            <person name="Rattei T."/>
            <person name="Bohm C."/>
            <person name="Schmid M."/>
            <person name="Galushko A."/>
            <person name="Hatzenpichler R."/>
            <person name="Weinmaier T."/>
            <person name="Daniel R."/>
            <person name="Schleper C."/>
            <person name="Spieck E."/>
            <person name="Streit W."/>
            <person name="Wagner M."/>
        </authorList>
    </citation>
    <scope>NUCLEOTIDE SEQUENCE [LARGE SCALE GENOMIC DNA]</scope>
    <source>
        <strain evidence="3">Ga9.2</strain>
    </source>
</reference>
<organism evidence="2 3">
    <name type="scientific">Nitrososphaera gargensis (strain Ga9.2)</name>
    <dbReference type="NCBI Taxonomy" id="1237085"/>
    <lineage>
        <taxon>Archaea</taxon>
        <taxon>Nitrososphaerota</taxon>
        <taxon>Nitrososphaeria</taxon>
        <taxon>Nitrososphaerales</taxon>
        <taxon>Nitrososphaeraceae</taxon>
        <taxon>Nitrososphaera</taxon>
    </lineage>
</organism>
<name>K0IFT3_NITGG</name>
<dbReference type="Pfam" id="PF18480">
    <property type="entry name" value="DUF5615"/>
    <property type="match status" value="1"/>
</dbReference>
<dbReference type="BioCyc" id="CNIT1237085:G1324-3336-MONOMER"/>
<evidence type="ECO:0000313" key="2">
    <source>
        <dbReference type="EMBL" id="AFU60251.1"/>
    </source>
</evidence>
<dbReference type="HOGENOM" id="CLU_1782545_0_0_2"/>
<dbReference type="InterPro" id="IPR041049">
    <property type="entry name" value="DUF5615"/>
</dbReference>
<protein>
    <recommendedName>
        <fullName evidence="1">DUF5615 domain-containing protein</fullName>
    </recommendedName>
</protein>
<accession>K0IFT3</accession>
<gene>
    <name evidence="2" type="ordered locus">Ngar_c33360</name>
</gene>
<evidence type="ECO:0000259" key="1">
    <source>
        <dbReference type="Pfam" id="PF18480"/>
    </source>
</evidence>
<dbReference type="InParanoid" id="K0IFT3"/>
<keyword evidence="3" id="KW-1185">Reference proteome</keyword>
<dbReference type="EMBL" id="CP002408">
    <property type="protein sequence ID" value="AFU60251.1"/>
    <property type="molecule type" value="Genomic_DNA"/>
</dbReference>
<dbReference type="KEGG" id="nga:Ngar_c33360"/>
<feature type="domain" description="DUF5615" evidence="1">
    <location>
        <begin position="14"/>
        <end position="71"/>
    </location>
</feature>
<evidence type="ECO:0000313" key="3">
    <source>
        <dbReference type="Proteomes" id="UP000008037"/>
    </source>
</evidence>
<sequence length="145" mass="16420">MIDASLVSKINSRRVIVDACVSRDLANNLRNSGLVVRHVADINSALKDHEIAKMMHADEVLITRDYKFYRMLGEGRAILLAPGSNTVGRGAKLATRKDRHEVRRKNRLPSHIRIALRKKLAEEAKTGLLYMKILWGIMWLVLPVV</sequence>
<dbReference type="STRING" id="1237085.Ngar_c33360"/>
<dbReference type="Proteomes" id="UP000008037">
    <property type="component" value="Chromosome"/>
</dbReference>